<reference evidence="1 2" key="1">
    <citation type="journal article" date="2019" name="Nat. Med.">
        <title>A library of human gut bacterial isolates paired with longitudinal multiomics data enables mechanistic microbiome research.</title>
        <authorList>
            <person name="Poyet M."/>
            <person name="Groussin M."/>
            <person name="Gibbons S.M."/>
            <person name="Avila-Pacheco J."/>
            <person name="Jiang X."/>
            <person name="Kearney S.M."/>
            <person name="Perrotta A.R."/>
            <person name="Berdy B."/>
            <person name="Zhao S."/>
            <person name="Lieberman T.D."/>
            <person name="Swanson P.K."/>
            <person name="Smith M."/>
            <person name="Roesemann S."/>
            <person name="Alexander J.E."/>
            <person name="Rich S.A."/>
            <person name="Livny J."/>
            <person name="Vlamakis H."/>
            <person name="Clish C."/>
            <person name="Bullock K."/>
            <person name="Deik A."/>
            <person name="Scott J."/>
            <person name="Pierce K.A."/>
            <person name="Xavier R.J."/>
            <person name="Alm E.J."/>
        </authorList>
    </citation>
    <scope>NUCLEOTIDE SEQUENCE [LARGE SCALE GENOMIC DNA]</scope>
    <source>
        <strain evidence="1 2">BIOML-A1</strain>
    </source>
</reference>
<dbReference type="InterPro" id="IPR027417">
    <property type="entry name" value="P-loop_NTPase"/>
</dbReference>
<comment type="caution">
    <text evidence="1">The sequence shown here is derived from an EMBL/GenBank/DDBJ whole genome shotgun (WGS) entry which is preliminary data.</text>
</comment>
<sequence length="614" mass="69877">MISPLAALATRFSSWESRIKSLVQSDCQPLFVTRRSDCVAGVISTGMQAPVLFSVTKYCSSIGTAPFCFYFIMQEGKRQIFSLFFRIFRAKNRRNILVDDTTKRCYTLGNKTTLCNAKERGVSMNEMKEAVGNWREAKQFSPADENDFLRWLDKADTEEKLFSRLTFWFTFRGLPADQNQRYHLVQERARELRLWNGLELKLRRWQDRVADEYEQIGKEAFAARIGEDYADYINSLTDPEADPQRAAPEPENAKPAGVQAWSARELSEMVLPPIRHVVEGLLPMGMGVLVAKPKLGKSWMVLDLCLAVAQGEPFLGFPTRQHGTLYLALEDGKSRMQTRLHRLLEGRPAPANMHVMFQAQRLGEGLLETLGEYLDANPDIHLVCIDTLSKIKPKAKPFENAYDADYDYMGRLKAFADSRGICVLLVHHTRKSKNPEDSFDNINGSTGILGAADFTVVLDKQSRMDDEAGFLLTGRDIEQCERVIRFDKARCRWVMQGTAAQLAAQRRVAEYEAEPIVKTLRVLLQQGDGTWSGYSKNLMEMGQRYAHTELAPTSQALAKRITELEPMLWERDAVKHWMQDNGSSAKRHCFRQQRIDNTVADSSSAQLSLRHKYC</sequence>
<dbReference type="Pfam" id="PF13481">
    <property type="entry name" value="AAA_25"/>
    <property type="match status" value="1"/>
</dbReference>
<dbReference type="EMBL" id="WKQN01000001">
    <property type="protein sequence ID" value="MSC62158.1"/>
    <property type="molecule type" value="Genomic_DNA"/>
</dbReference>
<accession>A0A844DSC8</accession>
<evidence type="ECO:0000313" key="2">
    <source>
        <dbReference type="Proteomes" id="UP000461506"/>
    </source>
</evidence>
<organism evidence="1 2">
    <name type="scientific">Faecalibacterium prausnitzii</name>
    <dbReference type="NCBI Taxonomy" id="853"/>
    <lineage>
        <taxon>Bacteria</taxon>
        <taxon>Bacillati</taxon>
        <taxon>Bacillota</taxon>
        <taxon>Clostridia</taxon>
        <taxon>Eubacteriales</taxon>
        <taxon>Oscillospiraceae</taxon>
        <taxon>Faecalibacterium</taxon>
    </lineage>
</organism>
<dbReference type="AlphaFoldDB" id="A0A844DSC8"/>
<dbReference type="Gene3D" id="3.40.50.300">
    <property type="entry name" value="P-loop containing nucleotide triphosphate hydrolases"/>
    <property type="match status" value="1"/>
</dbReference>
<dbReference type="SUPFAM" id="SSF52540">
    <property type="entry name" value="P-loop containing nucleoside triphosphate hydrolases"/>
    <property type="match status" value="1"/>
</dbReference>
<evidence type="ECO:0000313" key="1">
    <source>
        <dbReference type="EMBL" id="MSC62158.1"/>
    </source>
</evidence>
<dbReference type="Proteomes" id="UP000461506">
    <property type="component" value="Unassembled WGS sequence"/>
</dbReference>
<proteinExistence type="predicted"/>
<protein>
    <submittedName>
        <fullName evidence="1">AAA family ATPase</fullName>
    </submittedName>
</protein>
<name>A0A844DSC8_9FIRM</name>
<gene>
    <name evidence="1" type="ORF">GKD95_02080</name>
</gene>